<dbReference type="InterPro" id="IPR013022">
    <property type="entry name" value="Xyl_isomerase-like_TIM-brl"/>
</dbReference>
<dbReference type="EC" id="5.3.99.11" evidence="2"/>
<dbReference type="InterPro" id="IPR036237">
    <property type="entry name" value="Xyl_isomerase-like_sf"/>
</dbReference>
<feature type="domain" description="Xylose isomerase-like TIM barrel" evidence="1">
    <location>
        <begin position="22"/>
        <end position="268"/>
    </location>
</feature>
<organism evidence="2 3">
    <name type="scientific">Candidatus Fervidibacter japonicus</name>
    <dbReference type="NCBI Taxonomy" id="2035412"/>
    <lineage>
        <taxon>Bacteria</taxon>
        <taxon>Candidatus Fervidibacterota</taxon>
        <taxon>Candidatus Fervidibacter</taxon>
    </lineage>
</organism>
<gene>
    <name evidence="2" type="primary">iolI_1</name>
    <name evidence="2" type="ORF">HRbin17_00335</name>
</gene>
<dbReference type="Pfam" id="PF01261">
    <property type="entry name" value="AP_endonuc_2"/>
    <property type="match status" value="1"/>
</dbReference>
<name>A0A2H5X9H8_9BACT</name>
<accession>A0A2H5X9H8</accession>
<dbReference type="PANTHER" id="PTHR12110:SF48">
    <property type="entry name" value="BLL3656 PROTEIN"/>
    <property type="match status" value="1"/>
</dbReference>
<dbReference type="AlphaFoldDB" id="A0A2H5X9H8"/>
<dbReference type="PANTHER" id="PTHR12110">
    <property type="entry name" value="HYDROXYPYRUVATE ISOMERASE"/>
    <property type="match status" value="1"/>
</dbReference>
<dbReference type="Proteomes" id="UP000236173">
    <property type="component" value="Unassembled WGS sequence"/>
</dbReference>
<evidence type="ECO:0000259" key="1">
    <source>
        <dbReference type="Pfam" id="PF01261"/>
    </source>
</evidence>
<dbReference type="Gene3D" id="3.20.20.150">
    <property type="entry name" value="Divalent-metal-dependent TIM barrel enzymes"/>
    <property type="match status" value="1"/>
</dbReference>
<sequence>MAWIYCLNTSTIQPASLPDKIQIAAKAGYQAIELWFADIRNYQNTGGSLDDVVKMLQDAGLQVPSMIALHGWMDAHGDAYVRAMEECKELLALAAKLGCKRVVASPSMRLEAAPLDVDDTARRFSELLKIGREVGALPMMEFLGFSPKVSRVDQAWEIVKRTGDPEAAIVLDPFHLWRGGSSLNDVPDLTGERIGILHFNDVPAGVPREFAGDEVRVMPGDGHLPLKELIAEIKRRGYEGVISLELFNRTYWQQDPYEVARIGLEKMRAVVEG</sequence>
<comment type="caution">
    <text evidence="2">The sequence shown here is derived from an EMBL/GenBank/DDBJ whole genome shotgun (WGS) entry which is preliminary data.</text>
</comment>
<dbReference type="GO" id="GO:0016853">
    <property type="term" value="F:isomerase activity"/>
    <property type="evidence" value="ECO:0007669"/>
    <property type="project" value="UniProtKB-KW"/>
</dbReference>
<reference evidence="3" key="1">
    <citation type="submission" date="2017-09" db="EMBL/GenBank/DDBJ databases">
        <title>Metaegenomics of thermophilic ammonia-oxidizing enrichment culture.</title>
        <authorList>
            <person name="Kato S."/>
            <person name="Suzuki K."/>
        </authorList>
    </citation>
    <scope>NUCLEOTIDE SEQUENCE [LARGE SCALE GENOMIC DNA]</scope>
</reference>
<evidence type="ECO:0000313" key="2">
    <source>
        <dbReference type="EMBL" id="GBC97840.1"/>
    </source>
</evidence>
<dbReference type="EMBL" id="BEHT01000003">
    <property type="protein sequence ID" value="GBC97840.1"/>
    <property type="molecule type" value="Genomic_DNA"/>
</dbReference>
<keyword evidence="2" id="KW-0413">Isomerase</keyword>
<dbReference type="InterPro" id="IPR050312">
    <property type="entry name" value="IolE/XylAMocC-like"/>
</dbReference>
<dbReference type="SUPFAM" id="SSF51658">
    <property type="entry name" value="Xylose isomerase-like"/>
    <property type="match status" value="1"/>
</dbReference>
<evidence type="ECO:0000313" key="3">
    <source>
        <dbReference type="Proteomes" id="UP000236173"/>
    </source>
</evidence>
<proteinExistence type="predicted"/>
<protein>
    <submittedName>
        <fullName evidence="2">Inosose isomerase</fullName>
        <ecNumber evidence="2">5.3.99.11</ecNumber>
    </submittedName>
</protein>